<dbReference type="InterPro" id="IPR008183">
    <property type="entry name" value="Aldose_1/G6P_1-epimerase"/>
</dbReference>
<dbReference type="Gene3D" id="2.70.98.10">
    <property type="match status" value="1"/>
</dbReference>
<organism evidence="4 5">
    <name type="scientific">Paragemmobacter kunshanensis</name>
    <dbReference type="NCBI Taxonomy" id="2583234"/>
    <lineage>
        <taxon>Bacteria</taxon>
        <taxon>Pseudomonadati</taxon>
        <taxon>Pseudomonadota</taxon>
        <taxon>Alphaproteobacteria</taxon>
        <taxon>Rhodobacterales</taxon>
        <taxon>Paracoccaceae</taxon>
        <taxon>Paragemmobacter</taxon>
    </lineage>
</organism>
<dbReference type="InterPro" id="IPR011013">
    <property type="entry name" value="Gal_mutarotase_sf_dom"/>
</dbReference>
<dbReference type="InterPro" id="IPR047215">
    <property type="entry name" value="Galactose_mutarotase-like"/>
</dbReference>
<dbReference type="GO" id="GO:0030246">
    <property type="term" value="F:carbohydrate binding"/>
    <property type="evidence" value="ECO:0007669"/>
    <property type="project" value="InterPro"/>
</dbReference>
<evidence type="ECO:0000256" key="2">
    <source>
        <dbReference type="ARBA" id="ARBA00023235"/>
    </source>
</evidence>
<dbReference type="PANTHER" id="PTHR10091">
    <property type="entry name" value="ALDOSE-1-EPIMERASE"/>
    <property type="match status" value="1"/>
</dbReference>
<dbReference type="Pfam" id="PF01263">
    <property type="entry name" value="Aldose_epim"/>
    <property type="match status" value="1"/>
</dbReference>
<reference evidence="4 5" key="1">
    <citation type="submission" date="2020-02" db="EMBL/GenBank/DDBJ databases">
        <title>Rhodobacter translucens sp. nov., a novel bacterium isolated from activated sludge.</title>
        <authorList>
            <person name="Liu J."/>
        </authorList>
    </citation>
    <scope>NUCLEOTIDE SEQUENCE [LARGE SCALE GENOMIC DNA]</scope>
    <source>
        <strain evidence="4 5">HX-7-19</strain>
    </source>
</reference>
<dbReference type="GO" id="GO:0033499">
    <property type="term" value="P:galactose catabolic process via UDP-galactose, Leloir pathway"/>
    <property type="evidence" value="ECO:0007669"/>
    <property type="project" value="TreeGrafter"/>
</dbReference>
<sequence>MTERQLGIAPFGRTSAGEPVQQVTIGRDGLCVSLLTFGAVLHGVWLEGTARNLTLGSDRLSDYEGAMCYHGALVGPVVNRISHARTRIAGQDLRLEANQDGRHCLHSGSAGTYRKVWHLAEVTEESLRLELDLPDGEGGFPGNRRVAATYRVEGASLHLHVHVTTDRATPVNFANHSYWNLDGSESWAGHRLWIDADRYLPTTPDFTPTGEIRPVTQDDMDFRKPRRIEPGVNHFDNNFCLSDHRAPLREVLRLNGQSGIGMTVSTTEPGIQVYDGRNAIRPGRSPHEGLAIEAQAWPDAPNQPGFPSILLETGETYMQHTVWRFGRG</sequence>
<dbReference type="EMBL" id="JAALFE010000005">
    <property type="protein sequence ID" value="NGQ90689.1"/>
    <property type="molecule type" value="Genomic_DNA"/>
</dbReference>
<accession>A0A6M1TL79</accession>
<dbReference type="RefSeq" id="WP_165048435.1">
    <property type="nucleotide sequence ID" value="NZ_JAALFE010000005.1"/>
</dbReference>
<keyword evidence="2" id="KW-0413">Isomerase</keyword>
<keyword evidence="3" id="KW-0119">Carbohydrate metabolism</keyword>
<comment type="caution">
    <text evidence="4">The sequence shown here is derived from an EMBL/GenBank/DDBJ whole genome shotgun (WGS) entry which is preliminary data.</text>
</comment>
<evidence type="ECO:0000256" key="1">
    <source>
        <dbReference type="ARBA" id="ARBA00006206"/>
    </source>
</evidence>
<keyword evidence="5" id="KW-1185">Reference proteome</keyword>
<evidence type="ECO:0000313" key="5">
    <source>
        <dbReference type="Proteomes" id="UP000474758"/>
    </source>
</evidence>
<dbReference type="CDD" id="cd09019">
    <property type="entry name" value="galactose_mutarotase_like"/>
    <property type="match status" value="1"/>
</dbReference>
<protein>
    <submittedName>
        <fullName evidence="4">Galactose mutarotase</fullName>
    </submittedName>
</protein>
<dbReference type="InterPro" id="IPR014718">
    <property type="entry name" value="GH-type_carb-bd"/>
</dbReference>
<evidence type="ECO:0000256" key="3">
    <source>
        <dbReference type="ARBA" id="ARBA00023277"/>
    </source>
</evidence>
<dbReference type="PANTHER" id="PTHR10091:SF0">
    <property type="entry name" value="GALACTOSE MUTAROTASE"/>
    <property type="match status" value="1"/>
</dbReference>
<name>A0A6M1TL79_9RHOB</name>
<dbReference type="GO" id="GO:0006006">
    <property type="term" value="P:glucose metabolic process"/>
    <property type="evidence" value="ECO:0007669"/>
    <property type="project" value="TreeGrafter"/>
</dbReference>
<dbReference type="GO" id="GO:0004034">
    <property type="term" value="F:aldose 1-epimerase activity"/>
    <property type="evidence" value="ECO:0007669"/>
    <property type="project" value="TreeGrafter"/>
</dbReference>
<dbReference type="SUPFAM" id="SSF74650">
    <property type="entry name" value="Galactose mutarotase-like"/>
    <property type="match status" value="1"/>
</dbReference>
<proteinExistence type="inferred from homology"/>
<evidence type="ECO:0000313" key="4">
    <source>
        <dbReference type="EMBL" id="NGQ90689.1"/>
    </source>
</evidence>
<gene>
    <name evidence="4" type="ORF">G5V65_07245</name>
</gene>
<dbReference type="Proteomes" id="UP000474758">
    <property type="component" value="Unassembled WGS sequence"/>
</dbReference>
<comment type="similarity">
    <text evidence="1">Belongs to the aldose epimerase family.</text>
</comment>
<dbReference type="AlphaFoldDB" id="A0A6M1TL79"/>